<dbReference type="PANTHER" id="PTHR43283">
    <property type="entry name" value="BETA-LACTAMASE-RELATED"/>
    <property type="match status" value="1"/>
</dbReference>
<dbReference type="InterPro" id="IPR050789">
    <property type="entry name" value="Diverse_Enzym_Activities"/>
</dbReference>
<dbReference type="EMBL" id="PDEQ01000011">
    <property type="protein sequence ID" value="PEN11208.1"/>
    <property type="molecule type" value="Genomic_DNA"/>
</dbReference>
<name>A0A2A8CUK8_9BACT</name>
<dbReference type="AlphaFoldDB" id="A0A2A8CUK8"/>
<accession>A0A2A8CUK8</accession>
<dbReference type="Gene3D" id="3.40.710.10">
    <property type="entry name" value="DD-peptidase/beta-lactamase superfamily"/>
    <property type="match status" value="1"/>
</dbReference>
<proteinExistence type="predicted"/>
<dbReference type="Pfam" id="PF00144">
    <property type="entry name" value="Beta-lactamase"/>
    <property type="match status" value="1"/>
</dbReference>
<dbReference type="InterPro" id="IPR012338">
    <property type="entry name" value="Beta-lactam/transpept-like"/>
</dbReference>
<evidence type="ECO:0000256" key="1">
    <source>
        <dbReference type="SAM" id="SignalP"/>
    </source>
</evidence>
<reference evidence="3 4" key="1">
    <citation type="submission" date="2017-10" db="EMBL/GenBank/DDBJ databases">
        <title>Draft genome of Longibacter Salinarum.</title>
        <authorList>
            <person name="Goh K.M."/>
            <person name="Shamsir M.S."/>
            <person name="Lim S.W."/>
        </authorList>
    </citation>
    <scope>NUCLEOTIDE SEQUENCE [LARGE SCALE GENOMIC DNA]</scope>
    <source>
        <strain evidence="3 4">KCTC 52045</strain>
    </source>
</reference>
<dbReference type="OrthoDB" id="9773047at2"/>
<keyword evidence="3" id="KW-0378">Hydrolase</keyword>
<evidence type="ECO:0000313" key="4">
    <source>
        <dbReference type="Proteomes" id="UP000220102"/>
    </source>
</evidence>
<feature type="signal peptide" evidence="1">
    <location>
        <begin position="1"/>
        <end position="22"/>
    </location>
</feature>
<evidence type="ECO:0000313" key="3">
    <source>
        <dbReference type="EMBL" id="PEN11208.1"/>
    </source>
</evidence>
<dbReference type="RefSeq" id="WP_098078809.1">
    <property type="nucleotide sequence ID" value="NZ_PDEQ01000011.1"/>
</dbReference>
<keyword evidence="4" id="KW-1185">Reference proteome</keyword>
<keyword evidence="1" id="KW-0732">Signal</keyword>
<sequence length="360" mass="39806">MRLFTFVLLLLVALTQPAPLVAQSSPGQDRPWLPVEDDAAAWPVPVLDSIVARAQNLQPLSSLLMAHGDTLVVEWYAPGQSAREAVNVKSASKTILSALVGLAIRDGYLEGPEQPIGPFFPDILDGTAPEDSVRRSITLGDLMTMRAGLESTSFGNYGSWVSTNNWVRDALERPLVSTPGGRMIYSTGSSHLVAVILEKATGRDLRAYAQEQLFDPLGVQIRAWQEDPLGYRFGGNNLALTPRGLLSFGQLYHRGGWVKSDNGQRRQVIPPDWIGASWNVRVLRTYRGFRYGYFWWFEVFGGEPTFFAWGYGGQMLFIVPSRDLVMVMTSSLSSQADVGDQSGRLMRFCGQINEWLGGED</sequence>
<dbReference type="Proteomes" id="UP000220102">
    <property type="component" value="Unassembled WGS sequence"/>
</dbReference>
<dbReference type="InterPro" id="IPR001466">
    <property type="entry name" value="Beta-lactam-related"/>
</dbReference>
<gene>
    <name evidence="3" type="ORF">CRI94_16615</name>
</gene>
<dbReference type="PANTHER" id="PTHR43283:SF7">
    <property type="entry name" value="BETA-LACTAMASE-RELATED DOMAIN-CONTAINING PROTEIN"/>
    <property type="match status" value="1"/>
</dbReference>
<organism evidence="3 4">
    <name type="scientific">Longibacter salinarum</name>
    <dbReference type="NCBI Taxonomy" id="1850348"/>
    <lineage>
        <taxon>Bacteria</taxon>
        <taxon>Pseudomonadati</taxon>
        <taxon>Rhodothermota</taxon>
        <taxon>Rhodothermia</taxon>
        <taxon>Rhodothermales</taxon>
        <taxon>Salisaetaceae</taxon>
        <taxon>Longibacter</taxon>
    </lineage>
</organism>
<feature type="chain" id="PRO_5013400781" evidence="1">
    <location>
        <begin position="23"/>
        <end position="360"/>
    </location>
</feature>
<dbReference type="GO" id="GO:0016787">
    <property type="term" value="F:hydrolase activity"/>
    <property type="evidence" value="ECO:0007669"/>
    <property type="project" value="UniProtKB-KW"/>
</dbReference>
<feature type="domain" description="Beta-lactamase-related" evidence="2">
    <location>
        <begin position="64"/>
        <end position="335"/>
    </location>
</feature>
<evidence type="ECO:0000259" key="2">
    <source>
        <dbReference type="Pfam" id="PF00144"/>
    </source>
</evidence>
<dbReference type="SUPFAM" id="SSF56601">
    <property type="entry name" value="beta-lactamase/transpeptidase-like"/>
    <property type="match status" value="1"/>
</dbReference>
<protein>
    <submittedName>
        <fullName evidence="3">Serine hydrolase</fullName>
    </submittedName>
</protein>
<comment type="caution">
    <text evidence="3">The sequence shown here is derived from an EMBL/GenBank/DDBJ whole genome shotgun (WGS) entry which is preliminary data.</text>
</comment>